<feature type="transmembrane region" description="Helical" evidence="6">
    <location>
        <begin position="136"/>
        <end position="153"/>
    </location>
</feature>
<evidence type="ECO:0000313" key="9">
    <source>
        <dbReference type="Proteomes" id="UP000604730"/>
    </source>
</evidence>
<proteinExistence type="inferred from homology"/>
<protein>
    <recommendedName>
        <fullName evidence="6">TVP38/TMEM64 family membrane protein</fullName>
    </recommendedName>
</protein>
<feature type="domain" description="VTT" evidence="7">
    <location>
        <begin position="69"/>
        <end position="185"/>
    </location>
</feature>
<keyword evidence="2 6" id="KW-1003">Cell membrane</keyword>
<keyword evidence="5 6" id="KW-0472">Membrane</keyword>
<sequence length="243" mass="26892">MKLNKSTKKIIIFVLIIAVVVIANHFLGLSSYLKMDKLMELKTVVADNFLLAAVIYVAATVAGSVLLALPGVSFAIAAGILFDAFWGTLLCTLAASIGAIVAFIAGRFFLRDQIKPMAMKNKYLKKYLFDDMKKNGVFVLMITRLVPLFPFNLQNFAYGITDIKLSTYSIFTFIFILPGTAMYTVGTAGFADSKNRVLYIGIAIALAVVVFLTAYLFRKFVVDKEMPKEISEENKESSEKKSE</sequence>
<dbReference type="Proteomes" id="UP000604730">
    <property type="component" value="Unassembled WGS sequence"/>
</dbReference>
<evidence type="ECO:0000256" key="4">
    <source>
        <dbReference type="ARBA" id="ARBA00022989"/>
    </source>
</evidence>
<comment type="subcellular location">
    <subcellularLocation>
        <location evidence="1 6">Cell membrane</location>
        <topology evidence="1 6">Multi-pass membrane protein</topology>
    </subcellularLocation>
</comment>
<evidence type="ECO:0000256" key="2">
    <source>
        <dbReference type="ARBA" id="ARBA00022475"/>
    </source>
</evidence>
<dbReference type="RefSeq" id="WP_208429807.1">
    <property type="nucleotide sequence ID" value="NZ_JAEPRJ010000001.1"/>
</dbReference>
<feature type="transmembrane region" description="Helical" evidence="6">
    <location>
        <begin position="53"/>
        <end position="82"/>
    </location>
</feature>
<accession>A0ABS1J2K9</accession>
<dbReference type="EMBL" id="JAEPRJ010000001">
    <property type="protein sequence ID" value="MBK5898383.1"/>
    <property type="molecule type" value="Genomic_DNA"/>
</dbReference>
<evidence type="ECO:0000259" key="7">
    <source>
        <dbReference type="Pfam" id="PF09335"/>
    </source>
</evidence>
<evidence type="ECO:0000256" key="5">
    <source>
        <dbReference type="ARBA" id="ARBA00023136"/>
    </source>
</evidence>
<dbReference type="PANTHER" id="PTHR12677">
    <property type="entry name" value="GOLGI APPARATUS MEMBRANE PROTEIN TVP38-RELATED"/>
    <property type="match status" value="1"/>
</dbReference>
<feature type="transmembrane region" description="Helical" evidence="6">
    <location>
        <begin position="12"/>
        <end position="33"/>
    </location>
</feature>
<comment type="caution">
    <text evidence="8">The sequence shown here is derived from an EMBL/GenBank/DDBJ whole genome shotgun (WGS) entry which is preliminary data.</text>
</comment>
<gene>
    <name evidence="8" type="ORF">JJN12_11425</name>
</gene>
<comment type="similarity">
    <text evidence="6">Belongs to the TVP38/TMEM64 family.</text>
</comment>
<feature type="transmembrane region" description="Helical" evidence="6">
    <location>
        <begin position="89"/>
        <end position="110"/>
    </location>
</feature>
<organism evidence="8 9">
    <name type="scientific">Catonella massiliensis</name>
    <dbReference type="NCBI Taxonomy" id="2799636"/>
    <lineage>
        <taxon>Bacteria</taxon>
        <taxon>Bacillati</taxon>
        <taxon>Bacillota</taxon>
        <taxon>Clostridia</taxon>
        <taxon>Lachnospirales</taxon>
        <taxon>Lachnospiraceae</taxon>
        <taxon>Catonella</taxon>
    </lineage>
</organism>
<name>A0ABS1J2K9_9FIRM</name>
<keyword evidence="9" id="KW-1185">Reference proteome</keyword>
<dbReference type="PANTHER" id="PTHR12677:SF59">
    <property type="entry name" value="GOLGI APPARATUS MEMBRANE PROTEIN TVP38-RELATED"/>
    <property type="match status" value="1"/>
</dbReference>
<evidence type="ECO:0000256" key="6">
    <source>
        <dbReference type="RuleBase" id="RU366058"/>
    </source>
</evidence>
<feature type="transmembrane region" description="Helical" evidence="6">
    <location>
        <begin position="197"/>
        <end position="217"/>
    </location>
</feature>
<feature type="transmembrane region" description="Helical" evidence="6">
    <location>
        <begin position="165"/>
        <end position="185"/>
    </location>
</feature>
<dbReference type="Pfam" id="PF09335">
    <property type="entry name" value="VTT_dom"/>
    <property type="match status" value="1"/>
</dbReference>
<evidence type="ECO:0000256" key="1">
    <source>
        <dbReference type="ARBA" id="ARBA00004651"/>
    </source>
</evidence>
<evidence type="ECO:0000313" key="8">
    <source>
        <dbReference type="EMBL" id="MBK5898383.1"/>
    </source>
</evidence>
<keyword evidence="3 6" id="KW-0812">Transmembrane</keyword>
<reference evidence="8 9" key="1">
    <citation type="submission" date="2021-01" db="EMBL/GenBank/DDBJ databases">
        <title>Isolation and description of Catonella massiliensis sp. nov., a novel Catonella species, isolated from a stable periodontitis subject.</title>
        <authorList>
            <person name="Antezack A."/>
            <person name="Boxberger M."/>
            <person name="La Scola B."/>
            <person name="Monnet-Corti V."/>
        </authorList>
    </citation>
    <scope>NUCLEOTIDE SEQUENCE [LARGE SCALE GENOMIC DNA]</scope>
    <source>
        <strain evidence="8 9">Marseille-Q4567</strain>
    </source>
</reference>
<keyword evidence="4 6" id="KW-1133">Transmembrane helix</keyword>
<evidence type="ECO:0000256" key="3">
    <source>
        <dbReference type="ARBA" id="ARBA00022692"/>
    </source>
</evidence>
<dbReference type="InterPro" id="IPR032816">
    <property type="entry name" value="VTT_dom"/>
</dbReference>
<dbReference type="InterPro" id="IPR015414">
    <property type="entry name" value="TMEM64"/>
</dbReference>